<sequence length="132" mass="13869">MQAPATIALNNGALTPVSKTFSLYYPASGDGGVAEYALEEGTTRDQYPRITMSARKRADGRASLTKIALPQVTTNPVTGAVSVVRDAVLIKIEVLAKASVPQSLCDDGKAYSANLLAAASVKELFTKQLPLT</sequence>
<dbReference type="GeneID" id="80398341"/>
<gene>
    <name evidence="1" type="primary">SRR5466365_2_3</name>
</gene>
<protein>
    <submittedName>
        <fullName evidence="1">Coat protein</fullName>
    </submittedName>
</protein>
<dbReference type="EMBL" id="BK014088">
    <property type="protein sequence ID" value="DAD52383.1"/>
    <property type="molecule type" value="Genomic_RNA"/>
</dbReference>
<keyword evidence="1" id="KW-0167">Capsid protein</keyword>
<dbReference type="KEGG" id="vg:80398341"/>
<accession>A0A8S5L4X6</accession>
<keyword evidence="2" id="KW-1185">Reference proteome</keyword>
<name>A0A8S5L4X6_9VIRU</name>
<proteinExistence type="predicted"/>
<organism evidence="1 2">
    <name type="scientific">ssRNA phage SRR5466365_2</name>
    <dbReference type="NCBI Taxonomy" id="2786401"/>
    <lineage>
        <taxon>Viruses</taxon>
        <taxon>Riboviria</taxon>
        <taxon>Orthornavirae</taxon>
        <taxon>Lenarviricota</taxon>
        <taxon>Leviviricetes</taxon>
        <taxon>Norzivirales</taxon>
        <taxon>Fiersviridae</taxon>
        <taxon>Gehnevirus</taxon>
        <taxon>Gehnevirus pelenecus</taxon>
    </lineage>
</organism>
<evidence type="ECO:0000313" key="1">
    <source>
        <dbReference type="EMBL" id="DAD52383.1"/>
    </source>
</evidence>
<evidence type="ECO:0000313" key="2">
    <source>
        <dbReference type="Proteomes" id="UP000683110"/>
    </source>
</evidence>
<dbReference type="GO" id="GO:0019028">
    <property type="term" value="C:viral capsid"/>
    <property type="evidence" value="ECO:0007669"/>
    <property type="project" value="UniProtKB-KW"/>
</dbReference>
<keyword evidence="1" id="KW-0946">Virion</keyword>
<dbReference type="RefSeq" id="YP_010769352.1">
    <property type="nucleotide sequence ID" value="NC_073948.1"/>
</dbReference>
<reference evidence="1" key="1">
    <citation type="submission" date="2020-09" db="EMBL/GenBank/DDBJ databases">
        <title>Leviviricetes taxonomy.</title>
        <authorList>
            <person name="Stockdale S.R."/>
            <person name="Callanan J."/>
            <person name="Adriaenssens E.M."/>
            <person name="Kuhn J.H."/>
            <person name="Rumnieks J."/>
            <person name="Shkoporov A."/>
            <person name="Draper L.A."/>
            <person name="Ross P."/>
            <person name="Hill C."/>
        </authorList>
    </citation>
    <scope>NUCLEOTIDE SEQUENCE</scope>
</reference>
<dbReference type="Proteomes" id="UP000683110">
    <property type="component" value="Segment"/>
</dbReference>